<proteinExistence type="predicted"/>
<evidence type="ECO:0000256" key="2">
    <source>
        <dbReference type="SAM" id="Phobius"/>
    </source>
</evidence>
<gene>
    <name evidence="3" type="ORF">PB01_09530</name>
</gene>
<organism evidence="3 4">
    <name type="scientific">Psychrobacillus glaciei</name>
    <dbReference type="NCBI Taxonomy" id="2283160"/>
    <lineage>
        <taxon>Bacteria</taxon>
        <taxon>Bacillati</taxon>
        <taxon>Bacillota</taxon>
        <taxon>Bacilli</taxon>
        <taxon>Bacillales</taxon>
        <taxon>Bacillaceae</taxon>
        <taxon>Psychrobacillus</taxon>
    </lineage>
</organism>
<keyword evidence="2" id="KW-1133">Transmembrane helix</keyword>
<sequence length="72" mass="8460">MNVLSIVYLVLSLLLIGRIVYQLIKKKRLPRSNYTPFDDMMMGMDPDLKENNQILGDTKHETNYEERTTRKG</sequence>
<keyword evidence="2" id="KW-0812">Transmembrane</keyword>
<reference evidence="3 4" key="1">
    <citation type="submission" date="2018-07" db="EMBL/GenBank/DDBJ databases">
        <title>Complete genome sequence of Psychrobacillus sp. PB01, isolated from iceberg, and comparative genome analysis of Psychrobacillus strains.</title>
        <authorList>
            <person name="Lee P.C."/>
        </authorList>
    </citation>
    <scope>NUCLEOTIDE SEQUENCE [LARGE SCALE GENOMIC DNA]</scope>
    <source>
        <strain evidence="3 4">PB01</strain>
    </source>
</reference>
<protein>
    <recommendedName>
        <fullName evidence="5">DUF3951 domain-containing protein</fullName>
    </recommendedName>
</protein>
<feature type="compositionally biased region" description="Basic and acidic residues" evidence="1">
    <location>
        <begin position="57"/>
        <end position="72"/>
    </location>
</feature>
<evidence type="ECO:0000256" key="1">
    <source>
        <dbReference type="SAM" id="MobiDB-lite"/>
    </source>
</evidence>
<evidence type="ECO:0000313" key="3">
    <source>
        <dbReference type="EMBL" id="QFF99047.1"/>
    </source>
</evidence>
<evidence type="ECO:0000313" key="4">
    <source>
        <dbReference type="Proteomes" id="UP000325517"/>
    </source>
</evidence>
<dbReference type="Proteomes" id="UP000325517">
    <property type="component" value="Chromosome"/>
</dbReference>
<evidence type="ECO:0008006" key="5">
    <source>
        <dbReference type="Google" id="ProtNLM"/>
    </source>
</evidence>
<dbReference type="EMBL" id="CP031223">
    <property type="protein sequence ID" value="QFF99047.1"/>
    <property type="molecule type" value="Genomic_DNA"/>
</dbReference>
<feature type="region of interest" description="Disordered" evidence="1">
    <location>
        <begin position="51"/>
        <end position="72"/>
    </location>
</feature>
<feature type="transmembrane region" description="Helical" evidence="2">
    <location>
        <begin position="6"/>
        <end position="24"/>
    </location>
</feature>
<keyword evidence="4" id="KW-1185">Reference proteome</keyword>
<name>A0A5J6SS80_9BACI</name>
<accession>A0A5J6SS80</accession>
<dbReference type="AlphaFoldDB" id="A0A5J6SS80"/>
<dbReference type="KEGG" id="psyo:PB01_09530"/>
<keyword evidence="2" id="KW-0472">Membrane</keyword>
<dbReference type="RefSeq" id="WP_151699978.1">
    <property type="nucleotide sequence ID" value="NZ_CP031223.1"/>
</dbReference>